<sequence length="219" mass="24347">MKIFRYLIFMSILSAIFFAIYRQSDKKGFHKFQTSFKLAVIIAASAAGLMPVNTHAIEAIENNKVILVKRGDSSPSVPTQTGRGQPNNFPTSSTGGRRTPHVNPYRTPPRVVDQGLGAGANPAGAGGGAAEFDDDYTIPKKEQLQESKTFDSKYRSKNKRKSDDQCSLDENTPNKINEINEKFDSRAVKKLIKTALENRRVKQEYEGIKKRINEGVNPI</sequence>
<feature type="compositionally biased region" description="Polar residues" evidence="1">
    <location>
        <begin position="73"/>
        <end position="96"/>
    </location>
</feature>
<reference evidence="3" key="1">
    <citation type="journal article" date="2021" name="Int. J. Mol. Sci.">
        <title>Extreme Enlargement of the Inverted Repeat Region in the Plastid Genomes of Diatoms from the Genus Climaconeis.</title>
        <authorList>
            <person name="Gastineau R."/>
            <person name="Davidovich N.A."/>
            <person name="Davidovich O.I."/>
            <person name="Lemieux C."/>
            <person name="Turmel M."/>
            <person name="Wrobel R.J."/>
            <person name="Witkowski A."/>
        </authorList>
    </citation>
    <scope>NUCLEOTIDE SEQUENCE</scope>
    <source>
        <strain evidence="3">SZCZ1888</strain>
    </source>
</reference>
<dbReference type="EMBL" id="MZ365054">
    <property type="protein sequence ID" value="QYB19007.1"/>
    <property type="molecule type" value="Genomic_DNA"/>
</dbReference>
<keyword evidence="2" id="KW-1133">Transmembrane helix</keyword>
<feature type="compositionally biased region" description="Basic and acidic residues" evidence="1">
    <location>
        <begin position="137"/>
        <end position="154"/>
    </location>
</feature>
<organism evidence="3">
    <name type="scientific">Climaconeis cf. scalaris</name>
    <dbReference type="NCBI Taxonomy" id="2846828"/>
    <lineage>
        <taxon>Eukaryota</taxon>
        <taxon>Sar</taxon>
        <taxon>Stramenopiles</taxon>
        <taxon>Ochrophyta</taxon>
        <taxon>Bacillariophyta</taxon>
        <taxon>Bacillariophyceae</taxon>
        <taxon>Bacillariophycidae</taxon>
        <taxon>Naviculales</taxon>
        <taxon>Berkeleyaceae</taxon>
        <taxon>Climaconeis</taxon>
    </lineage>
</organism>
<evidence type="ECO:0000313" key="3">
    <source>
        <dbReference type="EMBL" id="QYB19146.1"/>
    </source>
</evidence>
<accession>A0A8F8SR94</accession>
<feature type="region of interest" description="Disordered" evidence="1">
    <location>
        <begin position="71"/>
        <end position="173"/>
    </location>
</feature>
<gene>
    <name evidence="3" type="primary">orf219</name>
</gene>
<proteinExistence type="predicted"/>
<evidence type="ECO:0000256" key="1">
    <source>
        <dbReference type="SAM" id="MobiDB-lite"/>
    </source>
</evidence>
<keyword evidence="3" id="KW-0934">Plastid</keyword>
<dbReference type="EMBL" id="MZ365054">
    <property type="protein sequence ID" value="QYB19146.1"/>
    <property type="molecule type" value="Genomic_DNA"/>
</dbReference>
<protein>
    <submittedName>
        <fullName evidence="3">Uncharacterized protein</fullName>
    </submittedName>
</protein>
<evidence type="ECO:0000256" key="2">
    <source>
        <dbReference type="SAM" id="Phobius"/>
    </source>
</evidence>
<feature type="transmembrane region" description="Helical" evidence="2">
    <location>
        <begin position="6"/>
        <end position="22"/>
    </location>
</feature>
<dbReference type="AlphaFoldDB" id="A0A8F8SR94"/>
<name>A0A8F8SR94_9STRA</name>
<keyword evidence="2" id="KW-0812">Transmembrane</keyword>
<geneLocation type="plastid" evidence="3"/>
<keyword evidence="2" id="KW-0472">Membrane</keyword>